<reference evidence="3 4" key="1">
    <citation type="journal article" date="2016" name="Nat. Commun.">
        <title>Thousands of microbial genomes shed light on interconnected biogeochemical processes in an aquifer system.</title>
        <authorList>
            <person name="Anantharaman K."/>
            <person name="Brown C.T."/>
            <person name="Hug L.A."/>
            <person name="Sharon I."/>
            <person name="Castelle C.J."/>
            <person name="Probst A.J."/>
            <person name="Thomas B.C."/>
            <person name="Singh A."/>
            <person name="Wilkins M.J."/>
            <person name="Karaoz U."/>
            <person name="Brodie E.L."/>
            <person name="Williams K.H."/>
            <person name="Hubbard S.S."/>
            <person name="Banfield J.F."/>
        </authorList>
    </citation>
    <scope>NUCLEOTIDE SEQUENCE [LARGE SCALE GENOMIC DNA]</scope>
</reference>
<name>A0A1F7J640_9BACT</name>
<evidence type="ECO:0000313" key="4">
    <source>
        <dbReference type="Proteomes" id="UP000178558"/>
    </source>
</evidence>
<organism evidence="3 4">
    <name type="scientific">Candidatus Roizmanbacteria bacterium RIFCSPLOWO2_01_FULL_40_42</name>
    <dbReference type="NCBI Taxonomy" id="1802066"/>
    <lineage>
        <taxon>Bacteria</taxon>
        <taxon>Candidatus Roizmaniibacteriota</taxon>
    </lineage>
</organism>
<evidence type="ECO:0000259" key="2">
    <source>
        <dbReference type="Pfam" id="PF01243"/>
    </source>
</evidence>
<gene>
    <name evidence="3" type="ORF">A3B50_02785</name>
</gene>
<dbReference type="GO" id="GO:0070967">
    <property type="term" value="F:coenzyme F420 binding"/>
    <property type="evidence" value="ECO:0007669"/>
    <property type="project" value="TreeGrafter"/>
</dbReference>
<dbReference type="SUPFAM" id="SSF50475">
    <property type="entry name" value="FMN-binding split barrel"/>
    <property type="match status" value="1"/>
</dbReference>
<dbReference type="Gene3D" id="2.30.110.10">
    <property type="entry name" value="Electron Transport, Fmn-binding Protein, Chain A"/>
    <property type="match status" value="1"/>
</dbReference>
<evidence type="ECO:0000313" key="3">
    <source>
        <dbReference type="EMBL" id="OGK51066.1"/>
    </source>
</evidence>
<dbReference type="Proteomes" id="UP000178558">
    <property type="component" value="Unassembled WGS sequence"/>
</dbReference>
<proteinExistence type="predicted"/>
<comment type="caution">
    <text evidence="3">The sequence shown here is derived from an EMBL/GenBank/DDBJ whole genome shotgun (WGS) entry which is preliminary data.</text>
</comment>
<dbReference type="PANTHER" id="PTHR35176">
    <property type="entry name" value="HEME OXYGENASE HI_0854-RELATED"/>
    <property type="match status" value="1"/>
</dbReference>
<dbReference type="InterPro" id="IPR052019">
    <property type="entry name" value="F420H2_bilvrd_red/Heme_oxyg"/>
</dbReference>
<dbReference type="GO" id="GO:0016627">
    <property type="term" value="F:oxidoreductase activity, acting on the CH-CH group of donors"/>
    <property type="evidence" value="ECO:0007669"/>
    <property type="project" value="TreeGrafter"/>
</dbReference>
<keyword evidence="1" id="KW-0560">Oxidoreductase</keyword>
<dbReference type="InterPro" id="IPR012349">
    <property type="entry name" value="Split_barrel_FMN-bd"/>
</dbReference>
<protein>
    <recommendedName>
        <fullName evidence="2">Pyridoxamine 5'-phosphate oxidase N-terminal domain-containing protein</fullName>
    </recommendedName>
</protein>
<dbReference type="InterPro" id="IPR011576">
    <property type="entry name" value="Pyridox_Oxase_N"/>
</dbReference>
<feature type="domain" description="Pyridoxamine 5'-phosphate oxidase N-terminal" evidence="2">
    <location>
        <begin position="1"/>
        <end position="129"/>
    </location>
</feature>
<sequence length="145" mass="16821">MEAKILEFLKNKQPHLCVISTVNNDGKPESALMAYAVYDESSLAIVLSTRSDSRKWKNLQINQNLSLVFGSGFKESTVQFEGRAELFNNPNDYKILADVYFEQNPETLQFRGIPELVFIKVKPHWVRYTNYIVNPPDIEEKTYER</sequence>
<dbReference type="PANTHER" id="PTHR35176:SF6">
    <property type="entry name" value="HEME OXYGENASE HI_0854-RELATED"/>
    <property type="match status" value="1"/>
</dbReference>
<evidence type="ECO:0000256" key="1">
    <source>
        <dbReference type="ARBA" id="ARBA00023002"/>
    </source>
</evidence>
<dbReference type="Pfam" id="PF01243">
    <property type="entry name" value="PNPOx_N"/>
    <property type="match status" value="1"/>
</dbReference>
<accession>A0A1F7J640</accession>
<dbReference type="AlphaFoldDB" id="A0A1F7J640"/>
<dbReference type="GO" id="GO:0005829">
    <property type="term" value="C:cytosol"/>
    <property type="evidence" value="ECO:0007669"/>
    <property type="project" value="TreeGrafter"/>
</dbReference>
<dbReference type="EMBL" id="MGAQ01000006">
    <property type="protein sequence ID" value="OGK51066.1"/>
    <property type="molecule type" value="Genomic_DNA"/>
</dbReference>